<dbReference type="GO" id="GO:0016740">
    <property type="term" value="F:transferase activity"/>
    <property type="evidence" value="ECO:0007669"/>
    <property type="project" value="UniProtKB-KW"/>
</dbReference>
<organism evidence="2 3">
    <name type="scientific">Bordetella holmesii CDC-H585-BH</name>
    <dbReference type="NCBI Taxonomy" id="1331206"/>
    <lineage>
        <taxon>Bacteria</taxon>
        <taxon>Pseudomonadati</taxon>
        <taxon>Pseudomonadota</taxon>
        <taxon>Betaproteobacteria</taxon>
        <taxon>Burkholderiales</taxon>
        <taxon>Alcaligenaceae</taxon>
        <taxon>Bordetella</taxon>
    </lineage>
</organism>
<reference evidence="2 3" key="1">
    <citation type="submission" date="2014-03" db="EMBL/GenBank/DDBJ databases">
        <title>Genome sequence of Bordetella holmseii.</title>
        <authorList>
            <person name="Harvill E."/>
            <person name="Goodfield L.L."/>
            <person name="Ivanov Y."/>
            <person name="Meyer J.A."/>
            <person name="Newth C."/>
            <person name="Cassiday P."/>
            <person name="Tondella M.L."/>
            <person name="Liao P."/>
            <person name="Zimmerman J."/>
            <person name="Meert K."/>
            <person name="Wessel D."/>
            <person name="Berger J."/>
            <person name="Dean J.M."/>
            <person name="Holubkov R."/>
            <person name="Burr J."/>
            <person name="Liu T."/>
            <person name="Brinkac L.M."/>
            <person name="Sanka R."/>
            <person name="Kim M."/>
            <person name="Losada L."/>
        </authorList>
    </citation>
    <scope>NUCLEOTIDE SEQUENCE [LARGE SCALE GENOMIC DNA]</scope>
    <source>
        <strain evidence="2 3">CDC-H585-BH</strain>
    </source>
</reference>
<accession>A0A158M2C2</accession>
<feature type="signal peptide" evidence="1">
    <location>
        <begin position="1"/>
        <end position="30"/>
    </location>
</feature>
<name>A0A158M2C2_9BORD</name>
<dbReference type="EMBL" id="JFZZ01000118">
    <property type="protein sequence ID" value="KAK88412.1"/>
    <property type="molecule type" value="Genomic_DNA"/>
</dbReference>
<dbReference type="PATRIC" id="fig|1331206.3.peg.2892"/>
<gene>
    <name evidence="2" type="ORF">L497_1942</name>
</gene>
<dbReference type="RefSeq" id="WP_017685616.1">
    <property type="nucleotide sequence ID" value="NZ_JFZZ01000118.1"/>
</dbReference>
<keyword evidence="1" id="KW-0732">Signal</keyword>
<dbReference type="GeneID" id="93119267"/>
<proteinExistence type="predicted"/>
<dbReference type="STRING" id="35814.BBB42_12975"/>
<evidence type="ECO:0000313" key="2">
    <source>
        <dbReference type="EMBL" id="KAK88412.1"/>
    </source>
</evidence>
<comment type="caution">
    <text evidence="2">The sequence shown here is derived from an EMBL/GenBank/DDBJ whole genome shotgun (WGS) entry which is preliminary data.</text>
</comment>
<dbReference type="AlphaFoldDB" id="A0A158M2C2"/>
<sequence length="99" mass="11286">MHISTLMWRRALPGAMMAALIAAWATPALAHKPHHHRGDYTQSSWDGACKVERKWKRNGQYKEKRKCRPAYVYPHAVYPQPAYGTPSIVIQPPAIVIRP</sequence>
<protein>
    <submittedName>
        <fullName evidence="2">Putative N-acetyltransferase YedL</fullName>
    </submittedName>
</protein>
<feature type="chain" id="PRO_5007628444" evidence="1">
    <location>
        <begin position="31"/>
        <end position="99"/>
    </location>
</feature>
<evidence type="ECO:0000313" key="3">
    <source>
        <dbReference type="Proteomes" id="UP000026682"/>
    </source>
</evidence>
<keyword evidence="2" id="KW-0808">Transferase</keyword>
<evidence type="ECO:0000256" key="1">
    <source>
        <dbReference type="SAM" id="SignalP"/>
    </source>
</evidence>
<dbReference type="Proteomes" id="UP000026682">
    <property type="component" value="Unassembled WGS sequence"/>
</dbReference>